<name>D3PZ87_STANL</name>
<gene>
    <name evidence="2" type="ordered locus">Snas_5888</name>
</gene>
<accession>D3PZ87</accession>
<dbReference type="InterPro" id="IPR027417">
    <property type="entry name" value="P-loop_NTPase"/>
</dbReference>
<dbReference type="Pfam" id="PF17784">
    <property type="entry name" value="Sulfotransfer_4"/>
    <property type="match status" value="1"/>
</dbReference>
<dbReference type="OrthoDB" id="285690at2"/>
<dbReference type="InterPro" id="IPR040632">
    <property type="entry name" value="Sulfotransfer_4"/>
</dbReference>
<dbReference type="PANTHER" id="PTHR36978:SF4">
    <property type="entry name" value="P-LOOP CONTAINING NUCLEOSIDE TRIPHOSPHATE HYDROLASE PROTEIN"/>
    <property type="match status" value="1"/>
</dbReference>
<dbReference type="HOGENOM" id="CLU_061199_2_0_11"/>
<dbReference type="RefSeq" id="WP_013021087.1">
    <property type="nucleotide sequence ID" value="NC_013947.1"/>
</dbReference>
<evidence type="ECO:0008006" key="4">
    <source>
        <dbReference type="Google" id="ProtNLM"/>
    </source>
</evidence>
<feature type="region of interest" description="Disordered" evidence="1">
    <location>
        <begin position="216"/>
        <end position="241"/>
    </location>
</feature>
<dbReference type="Proteomes" id="UP000000844">
    <property type="component" value="Chromosome"/>
</dbReference>
<dbReference type="AlphaFoldDB" id="D3PZ87"/>
<evidence type="ECO:0000313" key="2">
    <source>
        <dbReference type="EMBL" id="ADD45516.1"/>
    </source>
</evidence>
<reference evidence="2 3" key="1">
    <citation type="journal article" date="2009" name="Stand. Genomic Sci.">
        <title>Complete genome sequence of Stackebrandtia nassauensis type strain (LLR-40K-21).</title>
        <authorList>
            <person name="Munk C."/>
            <person name="Lapidus A."/>
            <person name="Copeland A."/>
            <person name="Jando M."/>
            <person name="Mayilraj S."/>
            <person name="Glavina Del Rio T."/>
            <person name="Nolan M."/>
            <person name="Chen F."/>
            <person name="Lucas S."/>
            <person name="Tice H."/>
            <person name="Cheng J.F."/>
            <person name="Han C."/>
            <person name="Detter J.C."/>
            <person name="Bruce D."/>
            <person name="Goodwin L."/>
            <person name="Chain P."/>
            <person name="Pitluck S."/>
            <person name="Goker M."/>
            <person name="Ovchinikova G."/>
            <person name="Pati A."/>
            <person name="Ivanova N."/>
            <person name="Mavromatis K."/>
            <person name="Chen A."/>
            <person name="Palaniappan K."/>
            <person name="Land M."/>
            <person name="Hauser L."/>
            <person name="Chang Y.J."/>
            <person name="Jeffries C.D."/>
            <person name="Bristow J."/>
            <person name="Eisen J.A."/>
            <person name="Markowitz V."/>
            <person name="Hugenholtz P."/>
            <person name="Kyrpides N.C."/>
            <person name="Klenk H.P."/>
        </authorList>
    </citation>
    <scope>NUCLEOTIDE SEQUENCE [LARGE SCALE GENOMIC DNA]</scope>
    <source>
        <strain evidence="3">DSM 44728 / CIP 108903 / NRRL B-16338 / NBRC 102104 / LLR-40K-21</strain>
    </source>
</reference>
<sequence length="241" mass="27052">MLKVVGAGLPRTATWSQSEALPVLLGGKCYHMHQVIEHFDHVDTWIDALNGKTPDWHKFFDGYTAAVDWPASIFWPELAEAFPDALILLSTRTDAATWYRSMSNTVLKSLDMSRKAAEEGVDRPGFEGSPEKFLEMTDALWKRFVGEDSDVTADDAEGAQRCYDRYIQHVRDTAPADRLLEWNASEGWEPLCERLGLPVPEQPFPHSNTTADFQKMMESGPPGAGAATAEEYRQQMAQKDQ</sequence>
<proteinExistence type="predicted"/>
<dbReference type="SUPFAM" id="SSF52540">
    <property type="entry name" value="P-loop containing nucleoside triphosphate hydrolases"/>
    <property type="match status" value="1"/>
</dbReference>
<dbReference type="eggNOG" id="ENOG503279X">
    <property type="taxonomic scope" value="Bacteria"/>
</dbReference>
<protein>
    <recommendedName>
        <fullName evidence="4">Sulfotransferase family protein</fullName>
    </recommendedName>
</protein>
<dbReference type="KEGG" id="sna:Snas_5888"/>
<dbReference type="Gene3D" id="3.40.50.300">
    <property type="entry name" value="P-loop containing nucleotide triphosphate hydrolases"/>
    <property type="match status" value="1"/>
</dbReference>
<dbReference type="STRING" id="446470.Snas_5888"/>
<dbReference type="EMBL" id="CP001778">
    <property type="protein sequence ID" value="ADD45516.1"/>
    <property type="molecule type" value="Genomic_DNA"/>
</dbReference>
<organism evidence="2 3">
    <name type="scientific">Stackebrandtia nassauensis (strain DSM 44728 / CIP 108903 / NRRL B-16338 / NBRC 102104 / LLR-40K-21)</name>
    <dbReference type="NCBI Taxonomy" id="446470"/>
    <lineage>
        <taxon>Bacteria</taxon>
        <taxon>Bacillati</taxon>
        <taxon>Actinomycetota</taxon>
        <taxon>Actinomycetes</taxon>
        <taxon>Glycomycetales</taxon>
        <taxon>Glycomycetaceae</taxon>
        <taxon>Stackebrandtia</taxon>
    </lineage>
</organism>
<dbReference type="PANTHER" id="PTHR36978">
    <property type="entry name" value="P-LOOP CONTAINING NUCLEOTIDE TRIPHOSPHATE HYDROLASE"/>
    <property type="match status" value="1"/>
</dbReference>
<evidence type="ECO:0000256" key="1">
    <source>
        <dbReference type="SAM" id="MobiDB-lite"/>
    </source>
</evidence>
<keyword evidence="3" id="KW-1185">Reference proteome</keyword>
<evidence type="ECO:0000313" key="3">
    <source>
        <dbReference type="Proteomes" id="UP000000844"/>
    </source>
</evidence>